<organism evidence="5 6">
    <name type="scientific">Eimeria necatrix</name>
    <dbReference type="NCBI Taxonomy" id="51315"/>
    <lineage>
        <taxon>Eukaryota</taxon>
        <taxon>Sar</taxon>
        <taxon>Alveolata</taxon>
        <taxon>Apicomplexa</taxon>
        <taxon>Conoidasida</taxon>
        <taxon>Coccidia</taxon>
        <taxon>Eucoccidiorida</taxon>
        <taxon>Eimeriorina</taxon>
        <taxon>Eimeriidae</taxon>
        <taxon>Eimeria</taxon>
    </lineage>
</organism>
<dbReference type="GO" id="GO:0030968">
    <property type="term" value="P:endoplasmic reticulum unfolded protein response"/>
    <property type="evidence" value="ECO:0007669"/>
    <property type="project" value="TreeGrafter"/>
</dbReference>
<dbReference type="OrthoDB" id="409956at2759"/>
<evidence type="ECO:0000259" key="4">
    <source>
        <dbReference type="PROSITE" id="PS50802"/>
    </source>
</evidence>
<dbReference type="GO" id="GO:0036503">
    <property type="term" value="P:ERAD pathway"/>
    <property type="evidence" value="ECO:0007669"/>
    <property type="project" value="TreeGrafter"/>
</dbReference>
<keyword evidence="5" id="KW-0645">Protease</keyword>
<dbReference type="GeneID" id="25476190"/>
<dbReference type="Proteomes" id="UP000030754">
    <property type="component" value="Unassembled WGS sequence"/>
</dbReference>
<dbReference type="PROSITE" id="PS50802">
    <property type="entry name" value="OTU"/>
    <property type="match status" value="1"/>
</dbReference>
<name>U6MM06_9EIME</name>
<dbReference type="PANTHER" id="PTHR13312:SF0">
    <property type="entry name" value="UBIQUITIN THIOESTERASE OTU1"/>
    <property type="match status" value="1"/>
</dbReference>
<dbReference type="GO" id="GO:0005634">
    <property type="term" value="C:nucleus"/>
    <property type="evidence" value="ECO:0007669"/>
    <property type="project" value="TreeGrafter"/>
</dbReference>
<dbReference type="GO" id="GO:0004843">
    <property type="term" value="F:cysteine-type deubiquitinase activity"/>
    <property type="evidence" value="ECO:0007669"/>
    <property type="project" value="UniProtKB-UniRule"/>
</dbReference>
<dbReference type="InterPro" id="IPR038765">
    <property type="entry name" value="Papain-like_cys_pep_sf"/>
</dbReference>
<keyword evidence="3" id="KW-0833">Ubl conjugation pathway</keyword>
<evidence type="ECO:0000256" key="3">
    <source>
        <dbReference type="RuleBase" id="RU367104"/>
    </source>
</evidence>
<dbReference type="PANTHER" id="PTHR13312">
    <property type="entry name" value="HIV-INDUCED PROTEIN-7-LIKE PROTEASE"/>
    <property type="match status" value="1"/>
</dbReference>
<dbReference type="GO" id="GO:0005829">
    <property type="term" value="C:cytosol"/>
    <property type="evidence" value="ECO:0007669"/>
    <property type="project" value="TreeGrafter"/>
</dbReference>
<reference evidence="5" key="1">
    <citation type="submission" date="2013-10" db="EMBL/GenBank/DDBJ databases">
        <title>Genomic analysis of the causative agents of coccidiosis in chickens.</title>
        <authorList>
            <person name="Reid A.J."/>
            <person name="Blake D."/>
            <person name="Billington K."/>
            <person name="Browne H."/>
            <person name="Dunn M."/>
            <person name="Hung S."/>
            <person name="Kawahara F."/>
            <person name="Miranda-Saavedra D."/>
            <person name="Mourier T."/>
            <person name="Nagra H."/>
            <person name="Otto T.D."/>
            <person name="Rawlings N."/>
            <person name="Sanchez A."/>
            <person name="Sanders M."/>
            <person name="Subramaniam C."/>
            <person name="Tay Y."/>
            <person name="Dear P."/>
            <person name="Doerig C."/>
            <person name="Gruber A."/>
            <person name="Parkinson J."/>
            <person name="Shirley M."/>
            <person name="Wan K.L."/>
            <person name="Berriman M."/>
            <person name="Tomley F."/>
            <person name="Pain A."/>
        </authorList>
    </citation>
    <scope>NUCLEOTIDE SEQUENCE [LARGE SCALE GENOMIC DNA]</scope>
    <source>
        <strain evidence="5">Houghton</strain>
    </source>
</reference>
<evidence type="ECO:0000256" key="1">
    <source>
        <dbReference type="ARBA" id="ARBA00000707"/>
    </source>
</evidence>
<keyword evidence="3" id="KW-0963">Cytoplasm</keyword>
<dbReference type="GO" id="GO:0016579">
    <property type="term" value="P:protein deubiquitination"/>
    <property type="evidence" value="ECO:0007669"/>
    <property type="project" value="TreeGrafter"/>
</dbReference>
<sequence length="264" mass="29416">MEEAEACEAARSFVLHWLLQQSEGSPREAPLDFAPISFHLSGFPLCLRARQSPGAGDCLFVSVAAALWQDSFGYHPSFSDEHLQEAAISLRQLAVNTLQDPSVEEFVMEGAEKVGREELLQLASLQYNCSAQEYCRRMRMQTTWGGGPEILALAHALRRPIAVYTLQTRGALRRTSRRGAATDTLQQRQQQTILALLQQQQQQQEPLQQQLLHEVQLHLCKVFGWTEGCKVGPLHLLFTNAQGLKGSRPEGEANHFAPLFPVSG</sequence>
<reference evidence="5" key="2">
    <citation type="submission" date="2013-10" db="EMBL/GenBank/DDBJ databases">
        <authorList>
            <person name="Aslett M."/>
        </authorList>
    </citation>
    <scope>NUCLEOTIDE SEQUENCE [LARGE SCALE GENOMIC DNA]</scope>
    <source>
        <strain evidence="5">Houghton</strain>
    </source>
</reference>
<evidence type="ECO:0000256" key="2">
    <source>
        <dbReference type="ARBA" id="ARBA00022801"/>
    </source>
</evidence>
<dbReference type="AlphaFoldDB" id="U6MM06"/>
<comment type="catalytic activity">
    <reaction evidence="1 3">
        <text>Thiol-dependent hydrolysis of ester, thioester, amide, peptide and isopeptide bonds formed by the C-terminal Gly of ubiquitin (a 76-residue protein attached to proteins as an intracellular targeting signal).</text>
        <dbReference type="EC" id="3.4.19.12"/>
    </reaction>
</comment>
<dbReference type="Pfam" id="PF02338">
    <property type="entry name" value="OTU"/>
    <property type="match status" value="1"/>
</dbReference>
<dbReference type="InterPro" id="IPR003323">
    <property type="entry name" value="OTU_dom"/>
</dbReference>
<proteinExistence type="predicted"/>
<dbReference type="SUPFAM" id="SSF54001">
    <property type="entry name" value="Cysteine proteinases"/>
    <property type="match status" value="1"/>
</dbReference>
<keyword evidence="3" id="KW-0788">Thiol protease</keyword>
<dbReference type="Gene3D" id="3.90.70.80">
    <property type="match status" value="1"/>
</dbReference>
<dbReference type="EC" id="3.4.19.12" evidence="3"/>
<gene>
    <name evidence="5" type="ORF">ENH_00060500</name>
</gene>
<evidence type="ECO:0000313" key="6">
    <source>
        <dbReference type="Proteomes" id="UP000030754"/>
    </source>
</evidence>
<keyword evidence="6" id="KW-1185">Reference proteome</keyword>
<dbReference type="EMBL" id="HG722903">
    <property type="protein sequence ID" value="CDJ64088.1"/>
    <property type="molecule type" value="Genomic_DNA"/>
</dbReference>
<comment type="subcellular location">
    <subcellularLocation>
        <location evidence="3">Cytoplasm</location>
    </subcellularLocation>
</comment>
<dbReference type="VEuPathDB" id="ToxoDB:ENH_00060500"/>
<evidence type="ECO:0000313" key="5">
    <source>
        <dbReference type="EMBL" id="CDJ64088.1"/>
    </source>
</evidence>
<feature type="domain" description="OTU" evidence="4">
    <location>
        <begin position="47"/>
        <end position="262"/>
    </location>
</feature>
<keyword evidence="2 3" id="KW-0378">Hydrolase</keyword>
<dbReference type="CDD" id="cd22744">
    <property type="entry name" value="OTU"/>
    <property type="match status" value="1"/>
</dbReference>
<dbReference type="RefSeq" id="XP_013432555.1">
    <property type="nucleotide sequence ID" value="XM_013577101.1"/>
</dbReference>
<protein>
    <recommendedName>
        <fullName evidence="3">Ubiquitin thioesterase OTU</fullName>
        <ecNumber evidence="3">3.4.19.12</ecNumber>
    </recommendedName>
</protein>
<comment type="function">
    <text evidence="3">Hydrolase that can remove conjugated ubiquitin from proteins and may therefore play an important regulatory role at the level of protein turnover by preventing degradation.</text>
</comment>
<accession>U6MM06</accession>